<evidence type="ECO:0000313" key="3">
    <source>
        <dbReference type="Proteomes" id="UP001597380"/>
    </source>
</evidence>
<protein>
    <recommendedName>
        <fullName evidence="4">Galactose oxidase</fullName>
    </recommendedName>
</protein>
<dbReference type="Gene3D" id="2.120.10.80">
    <property type="entry name" value="Kelch-type beta propeller"/>
    <property type="match status" value="2"/>
</dbReference>
<dbReference type="Proteomes" id="UP001597380">
    <property type="component" value="Unassembled WGS sequence"/>
</dbReference>
<comment type="caution">
    <text evidence="2">The sequence shown here is derived from an EMBL/GenBank/DDBJ whole genome shotgun (WGS) entry which is preliminary data.</text>
</comment>
<accession>A0ABW4XN74</accession>
<sequence>MASLRTLVSVLALVGSSLISAPAQAQGDQTAANALLIQLVSHIVKQGHQTILTFERYHWRQVNAAARWSPRAGLQAVQLGRRFYIMGGRTPNNSPIPGDSVIWGDVWVSHNKGVTWDQLLGTNDQEHWPARAYFQAVTKNRYIYLMGGQNFKLEPCPPFVPECEGPVPNSEFFNDVWRSKDGINWKKMTDAAPWEGRAGLSAVVFRNRIWVFAGSKNDDSAIVGPNGPQRIYFNDVWSSKNGKHWKLHTEDAPWSPRSGAVALVKNGYIYLLGGEDGFLCQPQPFCEPPYYNDVWRTRNGTDWEQVTANAGWSARPGHQCAVLYDHIVCFGGFGLPQNPNDIWVSRNGADWKQVDDTPWNALSGDEIKYDFDVLVDKQGYWGQRQSLYTFGGDRETFDFSDPNNYLRVDNDVWRYSYFK</sequence>
<reference evidence="3" key="1">
    <citation type="journal article" date="2019" name="Int. J. Syst. Evol. Microbiol.">
        <title>The Global Catalogue of Microorganisms (GCM) 10K type strain sequencing project: providing services to taxonomists for standard genome sequencing and annotation.</title>
        <authorList>
            <consortium name="The Broad Institute Genomics Platform"/>
            <consortium name="The Broad Institute Genome Sequencing Center for Infectious Disease"/>
            <person name="Wu L."/>
            <person name="Ma J."/>
        </authorList>
    </citation>
    <scope>NUCLEOTIDE SEQUENCE [LARGE SCALE GENOMIC DNA]</scope>
    <source>
        <strain evidence="3">CGMCC 1.10992</strain>
    </source>
</reference>
<dbReference type="EMBL" id="JBHUHT010000009">
    <property type="protein sequence ID" value="MFD2095479.1"/>
    <property type="molecule type" value="Genomic_DNA"/>
</dbReference>
<evidence type="ECO:0008006" key="4">
    <source>
        <dbReference type="Google" id="ProtNLM"/>
    </source>
</evidence>
<organism evidence="2 3">
    <name type="scientific">Corallincola platygyrae</name>
    <dbReference type="NCBI Taxonomy" id="1193278"/>
    <lineage>
        <taxon>Bacteria</taxon>
        <taxon>Pseudomonadati</taxon>
        <taxon>Pseudomonadota</taxon>
        <taxon>Gammaproteobacteria</taxon>
        <taxon>Alteromonadales</taxon>
        <taxon>Psychromonadaceae</taxon>
        <taxon>Corallincola</taxon>
    </lineage>
</organism>
<feature type="chain" id="PRO_5047148266" description="Galactose oxidase" evidence="1">
    <location>
        <begin position="26"/>
        <end position="419"/>
    </location>
</feature>
<keyword evidence="1" id="KW-0732">Signal</keyword>
<dbReference type="PANTHER" id="PTHR23244">
    <property type="entry name" value="KELCH REPEAT DOMAIN"/>
    <property type="match status" value="1"/>
</dbReference>
<dbReference type="RefSeq" id="WP_345341476.1">
    <property type="nucleotide sequence ID" value="NZ_BAABLI010000028.1"/>
</dbReference>
<evidence type="ECO:0000313" key="2">
    <source>
        <dbReference type="EMBL" id="MFD2095479.1"/>
    </source>
</evidence>
<gene>
    <name evidence="2" type="ORF">ACFSJ3_05730</name>
</gene>
<dbReference type="SUPFAM" id="SSF117281">
    <property type="entry name" value="Kelch motif"/>
    <property type="match status" value="1"/>
</dbReference>
<evidence type="ECO:0000256" key="1">
    <source>
        <dbReference type="SAM" id="SignalP"/>
    </source>
</evidence>
<keyword evidence="3" id="KW-1185">Reference proteome</keyword>
<dbReference type="InterPro" id="IPR015915">
    <property type="entry name" value="Kelch-typ_b-propeller"/>
</dbReference>
<name>A0ABW4XN74_9GAMM</name>
<feature type="signal peptide" evidence="1">
    <location>
        <begin position="1"/>
        <end position="25"/>
    </location>
</feature>
<proteinExistence type="predicted"/>